<dbReference type="SMART" id="SM00335">
    <property type="entry name" value="ANX"/>
    <property type="match status" value="3"/>
</dbReference>
<dbReference type="GO" id="GO:0005544">
    <property type="term" value="F:calcium-dependent phospholipid binding"/>
    <property type="evidence" value="ECO:0007669"/>
    <property type="project" value="InterPro"/>
</dbReference>
<gene>
    <name evidence="5" type="ORF">M441DRAFT_84485</name>
</gene>
<dbReference type="PANTHER" id="PTHR10502:SF102">
    <property type="entry name" value="ANNEXIN B11"/>
    <property type="match status" value="1"/>
</dbReference>
<evidence type="ECO:0000256" key="3">
    <source>
        <dbReference type="ARBA" id="ARBA00023216"/>
    </source>
</evidence>
<dbReference type="InterPro" id="IPR037104">
    <property type="entry name" value="Annexin_sf"/>
</dbReference>
<dbReference type="STRING" id="1042311.A0A2T3YSU5"/>
<dbReference type="InterPro" id="IPR018502">
    <property type="entry name" value="Annexin_repeat"/>
</dbReference>
<feature type="compositionally biased region" description="Low complexity" evidence="4">
    <location>
        <begin position="36"/>
        <end position="50"/>
    </location>
</feature>
<dbReference type="AlphaFoldDB" id="A0A2T3YSU5"/>
<dbReference type="EMBL" id="KZ679274">
    <property type="protein sequence ID" value="PTB35589.1"/>
    <property type="molecule type" value="Genomic_DNA"/>
</dbReference>
<keyword evidence="6" id="KW-1185">Reference proteome</keyword>
<feature type="compositionally biased region" description="Low complexity" evidence="4">
    <location>
        <begin position="17"/>
        <end position="26"/>
    </location>
</feature>
<evidence type="ECO:0000256" key="2">
    <source>
        <dbReference type="ARBA" id="ARBA00022737"/>
    </source>
</evidence>
<evidence type="ECO:0000313" key="5">
    <source>
        <dbReference type="EMBL" id="PTB35589.1"/>
    </source>
</evidence>
<accession>A0A2T3YSU5</accession>
<dbReference type="GO" id="GO:0005737">
    <property type="term" value="C:cytoplasm"/>
    <property type="evidence" value="ECO:0007669"/>
    <property type="project" value="TreeGrafter"/>
</dbReference>
<dbReference type="GO" id="GO:0001786">
    <property type="term" value="F:phosphatidylserine binding"/>
    <property type="evidence" value="ECO:0007669"/>
    <property type="project" value="TreeGrafter"/>
</dbReference>
<dbReference type="InterPro" id="IPR001464">
    <property type="entry name" value="Annexin"/>
</dbReference>
<dbReference type="PRINTS" id="PR00196">
    <property type="entry name" value="ANNEXIN"/>
</dbReference>
<keyword evidence="3" id="KW-0041">Annexin</keyword>
<comment type="similarity">
    <text evidence="1">Belongs to the annexin family.</text>
</comment>
<dbReference type="PROSITE" id="PS51897">
    <property type="entry name" value="ANNEXIN_2"/>
    <property type="match status" value="3"/>
</dbReference>
<proteinExistence type="inferred from homology"/>
<keyword evidence="2" id="KW-0677">Repeat</keyword>
<dbReference type="GO" id="GO:0005634">
    <property type="term" value="C:nucleus"/>
    <property type="evidence" value="ECO:0007669"/>
    <property type="project" value="TreeGrafter"/>
</dbReference>
<dbReference type="GO" id="GO:0005509">
    <property type="term" value="F:calcium ion binding"/>
    <property type="evidence" value="ECO:0007669"/>
    <property type="project" value="InterPro"/>
</dbReference>
<reference evidence="5 6" key="1">
    <citation type="submission" date="2016-07" db="EMBL/GenBank/DDBJ databases">
        <title>Multiple horizontal gene transfer events from other fungi enriched the ability of initially mycotrophic Trichoderma (Ascomycota) to feed on dead plant biomass.</title>
        <authorList>
            <consortium name="DOE Joint Genome Institute"/>
            <person name="Aerts A."/>
            <person name="Atanasova L."/>
            <person name="Chenthamara K."/>
            <person name="Zhang J."/>
            <person name="Grujic M."/>
            <person name="Henrissat B."/>
            <person name="Kuo A."/>
            <person name="Salamov A."/>
            <person name="Lipzen A."/>
            <person name="Labutti K."/>
            <person name="Barry K."/>
            <person name="Miao Y."/>
            <person name="Rahimi M.J."/>
            <person name="Shen Q."/>
            <person name="Grigoriev I.V."/>
            <person name="Kubicek C.P."/>
            <person name="Druzhinina I.S."/>
        </authorList>
    </citation>
    <scope>NUCLEOTIDE SEQUENCE [LARGE SCALE GENOMIC DNA]</scope>
    <source>
        <strain evidence="5 6">CBS 433.97</strain>
    </source>
</reference>
<sequence>MPFVARQPFYGYGSAPAGSYQGQPSSYQPPYPPAGAPGQQYPGQQQAPGYMSGYNDQSTQYGQHYTHQPVPQSPYSHQAYGAAPYGYNIQPTPASPGYDPAQKLMVQRIDTSADVEALRKAMKGMGCDERALVRVFANHKYQNPWAFQQLRNDYESRFMRDLVKDVKGETRGDFEDALVALIRGPLDHDVYTLDKALDRAGTDEEALMDVLLCRSNADIRAIAAEYRHVKGKDLLAAIKDDVDDTLFRLYSMVLSATRAEDAAPVVPADIDHKITELQRATEGIIGTNDIAVAQIFTSANAAQLRAMSIAYQHKYHRSLQDVIEREFRGDMEDALLRMLTSATEDGGKADADALRAPLLKTLQNKKIITYRVLRLYWGDRARLYAAQAAHQKFYHKTLTKELKESLSGDYENLMVALIGEK</sequence>
<dbReference type="Gene3D" id="1.10.220.10">
    <property type="entry name" value="Annexin"/>
    <property type="match status" value="4"/>
</dbReference>
<dbReference type="GO" id="GO:0012506">
    <property type="term" value="C:vesicle membrane"/>
    <property type="evidence" value="ECO:0007669"/>
    <property type="project" value="TreeGrafter"/>
</dbReference>
<dbReference type="GO" id="GO:0005886">
    <property type="term" value="C:plasma membrane"/>
    <property type="evidence" value="ECO:0007669"/>
    <property type="project" value="TreeGrafter"/>
</dbReference>
<dbReference type="PANTHER" id="PTHR10502">
    <property type="entry name" value="ANNEXIN"/>
    <property type="match status" value="1"/>
</dbReference>
<evidence type="ECO:0000313" key="6">
    <source>
        <dbReference type="Proteomes" id="UP000240493"/>
    </source>
</evidence>
<evidence type="ECO:0008006" key="7">
    <source>
        <dbReference type="Google" id="ProtNLM"/>
    </source>
</evidence>
<dbReference type="Proteomes" id="UP000240493">
    <property type="component" value="Unassembled WGS sequence"/>
</dbReference>
<dbReference type="Pfam" id="PF00191">
    <property type="entry name" value="Annexin"/>
    <property type="match status" value="3"/>
</dbReference>
<organism evidence="5 6">
    <name type="scientific">Trichoderma asperellum (strain ATCC 204424 / CBS 433.97 / NBRC 101777)</name>
    <dbReference type="NCBI Taxonomy" id="1042311"/>
    <lineage>
        <taxon>Eukaryota</taxon>
        <taxon>Fungi</taxon>
        <taxon>Dikarya</taxon>
        <taxon>Ascomycota</taxon>
        <taxon>Pezizomycotina</taxon>
        <taxon>Sordariomycetes</taxon>
        <taxon>Hypocreomycetidae</taxon>
        <taxon>Hypocreales</taxon>
        <taxon>Hypocreaceae</taxon>
        <taxon>Trichoderma</taxon>
    </lineage>
</organism>
<evidence type="ECO:0000256" key="4">
    <source>
        <dbReference type="SAM" id="MobiDB-lite"/>
    </source>
</evidence>
<feature type="region of interest" description="Disordered" evidence="4">
    <location>
        <begin position="16"/>
        <end position="56"/>
    </location>
</feature>
<dbReference type="SUPFAM" id="SSF47874">
    <property type="entry name" value="Annexin"/>
    <property type="match status" value="1"/>
</dbReference>
<evidence type="ECO:0000256" key="1">
    <source>
        <dbReference type="ARBA" id="ARBA00007831"/>
    </source>
</evidence>
<protein>
    <recommendedName>
        <fullName evidence="7">Annexin</fullName>
    </recommendedName>
</protein>
<dbReference type="OrthoDB" id="37886at2759"/>
<name>A0A2T3YSU5_TRIA4</name>